<evidence type="ECO:0000313" key="4">
    <source>
        <dbReference type="EMBL" id="KJE96393.1"/>
    </source>
</evidence>
<dbReference type="AlphaFoldDB" id="E9CF86"/>
<evidence type="ECO:0000313" key="5">
    <source>
        <dbReference type="Proteomes" id="UP000008743"/>
    </source>
</evidence>
<keyword evidence="2" id="KW-0472">Membrane</keyword>
<dbReference type="eggNOG" id="ENOG502T1FE">
    <property type="taxonomic scope" value="Eukaryota"/>
</dbReference>
<protein>
    <recommendedName>
        <fullName evidence="6">TNFR-Cys domain-containing protein</fullName>
    </recommendedName>
</protein>
<evidence type="ECO:0000256" key="1">
    <source>
        <dbReference type="SAM" id="MobiDB-lite"/>
    </source>
</evidence>
<keyword evidence="2" id="KW-1133">Transmembrane helix</keyword>
<dbReference type="EMBL" id="KE346371">
    <property type="protein sequence ID" value="KJE96393.1"/>
    <property type="molecule type" value="Genomic_DNA"/>
</dbReference>
<dbReference type="RefSeq" id="XP_011270676.1">
    <property type="nucleotide sequence ID" value="XM_011272374.1"/>
</dbReference>
<feature type="transmembrane region" description="Helical" evidence="2">
    <location>
        <begin position="358"/>
        <end position="380"/>
    </location>
</feature>
<feature type="signal peptide" evidence="3">
    <location>
        <begin position="1"/>
        <end position="29"/>
    </location>
</feature>
<keyword evidence="2" id="KW-0812">Transmembrane</keyword>
<evidence type="ECO:0000256" key="2">
    <source>
        <dbReference type="SAM" id="Phobius"/>
    </source>
</evidence>
<evidence type="ECO:0008006" key="6">
    <source>
        <dbReference type="Google" id="ProtNLM"/>
    </source>
</evidence>
<feature type="chain" id="PRO_5003233816" description="TNFR-Cys domain-containing protein" evidence="3">
    <location>
        <begin position="30"/>
        <end position="552"/>
    </location>
</feature>
<feature type="compositionally biased region" description="Basic and acidic residues" evidence="1">
    <location>
        <begin position="481"/>
        <end position="494"/>
    </location>
</feature>
<organism evidence="4 5">
    <name type="scientific">Capsaspora owczarzaki (strain ATCC 30864)</name>
    <dbReference type="NCBI Taxonomy" id="595528"/>
    <lineage>
        <taxon>Eukaryota</taxon>
        <taxon>Filasterea</taxon>
        <taxon>Capsaspora</taxon>
    </lineage>
</organism>
<keyword evidence="5" id="KW-1185">Reference proteome</keyword>
<dbReference type="Proteomes" id="UP000008743">
    <property type="component" value="Unassembled WGS sequence"/>
</dbReference>
<sequence>MRTLLKSAAGMSLLFLCLCLLATVSSTVAQSSDCDTAPLLAGPSGQVSYVGSVGSRTLTRCSGGSFDLNFILQWKFIAPSAGQLVVSTMDLTSADTILQIGTSCSNSTHLPGNCLAYSDDYSGSRQSQITLSVNEGVVYYISLGAYSSTVALGTSSMSVTFTCPADTTRATLLFESACVSCAAGTYVPSSNAVGTCEERRCLPGTTDHDSIPATACVACGAGTDTSSFGLAGPCSQYAVPAGKMYDHDSNSSTAAIPCSVCTPGSFNTTGCSSTANTVCPACTPVVNCTSGLTCTAADNSRCGVCMATTYANHTYTTADRCLPCRPVAGCAYSDVACTSGASSTCSTQSSGGSGSTTAIVAAVVAVAGVGLAVLVGVMLWRRRRQRHLLQKPPPYTPSADMGEASEMAMLGNPLALATTEASPASYDTKPPIYAQRATRIPANLPSITKPASLPATPPTGHRELQDPDDLYSDLVLPNPAREGHTEYADMRRIDPSAAQEPIYSDPTPKGKASSNPPEPVYSRPGEQAYDYGTSPPTAGVYYTNVEFDGAPQ</sequence>
<dbReference type="RefSeq" id="XP_004344347.1">
    <property type="nucleotide sequence ID" value="XM_004344297.2"/>
</dbReference>
<dbReference type="PhylomeDB" id="E9CF86"/>
<dbReference type="InParanoid" id="E9CF86"/>
<gene>
    <name evidence="4" type="ORF">CAOG_006726</name>
</gene>
<reference evidence="5" key="1">
    <citation type="submission" date="2011-02" db="EMBL/GenBank/DDBJ databases">
        <title>The Genome Sequence of Capsaspora owczarzaki ATCC 30864.</title>
        <authorList>
            <person name="Russ C."/>
            <person name="Cuomo C."/>
            <person name="Burger G."/>
            <person name="Gray M.W."/>
            <person name="Holland P.W.H."/>
            <person name="King N."/>
            <person name="Lang F.B.F."/>
            <person name="Roger A.J."/>
            <person name="Ruiz-Trillo I."/>
            <person name="Young S.K."/>
            <person name="Zeng Q."/>
            <person name="Gargeya S."/>
            <person name="Alvarado L."/>
            <person name="Berlin A."/>
            <person name="Chapman S.B."/>
            <person name="Chen Z."/>
            <person name="Freedman E."/>
            <person name="Gellesch M."/>
            <person name="Goldberg J."/>
            <person name="Griggs A."/>
            <person name="Gujja S."/>
            <person name="Heilman E."/>
            <person name="Heiman D."/>
            <person name="Howarth C."/>
            <person name="Mehta T."/>
            <person name="Neiman D."/>
            <person name="Pearson M."/>
            <person name="Roberts A."/>
            <person name="Saif S."/>
            <person name="Shea T."/>
            <person name="Shenoy N."/>
            <person name="Sisk P."/>
            <person name="Stolte C."/>
            <person name="Sykes S."/>
            <person name="White J."/>
            <person name="Yandava C."/>
            <person name="Haas B."/>
            <person name="Nusbaum C."/>
            <person name="Birren B."/>
        </authorList>
    </citation>
    <scope>NUCLEOTIDE SEQUENCE</scope>
    <source>
        <strain evidence="5">ATCC 30864</strain>
    </source>
</reference>
<proteinExistence type="predicted"/>
<evidence type="ECO:0000256" key="3">
    <source>
        <dbReference type="SAM" id="SignalP"/>
    </source>
</evidence>
<feature type="region of interest" description="Disordered" evidence="1">
    <location>
        <begin position="439"/>
        <end position="538"/>
    </location>
</feature>
<accession>E9CF86</accession>
<keyword evidence="3" id="KW-0732">Signal</keyword>
<name>E9CF86_CAPO3</name>